<dbReference type="Gene3D" id="3.40.50.300">
    <property type="entry name" value="P-loop containing nucleotide triphosphate hydrolases"/>
    <property type="match status" value="2"/>
</dbReference>
<evidence type="ECO:0000313" key="23">
    <source>
        <dbReference type="EMBL" id="KAG8446511.1"/>
    </source>
</evidence>
<evidence type="ECO:0000256" key="3">
    <source>
        <dbReference type="ARBA" id="ARBA00004514"/>
    </source>
</evidence>
<keyword evidence="18" id="KW-0391">Immunity</keyword>
<dbReference type="GO" id="GO:0005829">
    <property type="term" value="C:cytosol"/>
    <property type="evidence" value="ECO:0007669"/>
    <property type="project" value="UniProtKB-SubCell"/>
</dbReference>
<dbReference type="GO" id="GO:0016020">
    <property type="term" value="C:membrane"/>
    <property type="evidence" value="ECO:0007669"/>
    <property type="project" value="TreeGrafter"/>
</dbReference>
<dbReference type="GO" id="GO:0002376">
    <property type="term" value="P:immune system process"/>
    <property type="evidence" value="ECO:0007669"/>
    <property type="project" value="UniProtKB-KW"/>
</dbReference>
<comment type="catalytic activity">
    <reaction evidence="1">
        <text>S-ubiquitinyl-[E2 ubiquitin-conjugating enzyme]-L-cysteine + [acceptor protein]-L-lysine = [E2 ubiquitin-conjugating enzyme]-L-cysteine + N(6)-ubiquitinyl-[acceptor protein]-L-lysine.</text>
        <dbReference type="EC" id="2.3.2.27"/>
    </reaction>
</comment>
<sequence length="3147" mass="361187">QFLHPSLELLRICRNRGQRWFPEPVFLSAEIILKLLHLASVQAKLNNLEMDCELSDKTLDDVLHLVTDWLKNNFINTFKHYEFDSELKVLNQLLGIGLNVDPKWKDGLLTYLCIKIQQEEAIDQIKIYCKNQGEFKNVHPSIGKCFEDCAIEAVHLACQSQKDILSQVSHYNLENFGHLVSVVIKNAWPKDVSGNAVKGNDEILWHLLQWADAKHIFKLYGTGSSMISYTSEDIQELIELSNSVFIEAVNSLMTGHVQYKHLHRILENKKQFLALCQLKSGRHENIKISNVEKVLKWRKDELESLQRMHAWVDSLIKMCHSIQEFVTVNIFEIQERHSQILGPQKLNTLVQVTTIETQDIQADEGISFYNLSPHVIQMAKDIHTYKKSHIFLTCWKREARALGERFCEDDGLDINDEPKLTIDDIEDGLFTPCFNKYKTIYEDLKSGRVTFEVVDSFLKDYQNHYQKLQEELGVMCSLYTGDSGNWINLRVNQIIQYHQLHVAFKSARVIRDIKNCLQLSGDFETVNTLLQFADHFEDYKQKPLSCISEEVMKTKEFLSEITEERCACLHEVELRKEFFIWVKEELEDVNELKVFVDLASISAGENDMDVDRVACFHDAVSGYSSLLYDLKPDSGFLHLRQCLHKLWKALDSDRNLPKKLRDSARHMEWLRTVKESHGSVELSSLSLATTINRRGVYIIKPPCKNKMVTPDSVLHLDLPEVEEDGSELRQYTLEELKELLNKLMLMSGKGEQGNAEVEKFSEIFSNVQRLAASFIDLYLAGNMLFRRWEAAIYCSDDVKVVVQMKFDVETLGEIEGQEELTDLLPNICRMMEKFLDEWMVFVNRKRSQHYYLNYYTAEQLVYLSQHFQHRESSEEALVMLSFIKPDCTKSDCLKAFYSVKSDSHYQSATDKMMFSFKLQSCTDLFRKLHMIWEYFMKNMSSLFPGCLDIDTLGECLASLANTNDTMVERDLHSSLLPGRPNLILCSLSEILLSAIAIYMNSLKEPLPSYDEILLCTAQTTFEEVAIFFRRCLITGYDGRKIYSLLYADELCYDTGYKAEQLFQQLQKQCGHSYNLVILCNSEREHCYIPSVFSQYKVHVTPHKPLPEIQRYLGHHFMVGADTISAAHVFKNGTSVGIVTSKRAGVGKSLYIKRLHENLMAKFPSKNPSLKIIRLINPHVDETKVLHRLLPYLSRKYKNKPIIFHIDITSSVTSGILEFLFKLLVLQYLMDSEGRMWKCQQCHLYVIEIVESLSLTKARSNIVSNFVKGNFIDCFPKILCLSPKEVLANLTENQTANDVGDPGMDIQEFRSEHFQRPFQYLIRFQQNQSLDTFIYKKGSVEGHQSRCLQVFLIYCGILDPSWSELRNFAWFLNLQLRDCESSIFCNHELVGDTLQGFKNFVVNFMILMAKDFATPSLHIADQSPGGHVVNLYGVREEELAPFLIRKKWESEPHPYIFFNDDHVSMTFIGFHLRLNAVGGVDAIDPRNNCVIRENIMSQQLYQGLQLQRVPFNIDFDKLPRGEKISRLCMVLGMQWPFDPDETYELTMDNILKILAISMRFRCGIPVIIMGETGCGKTRLIKFLCALCKGFNETENMKLVKVHGGTSAEMVYNKILEAQEIASFNKELSCDTVLFFDEANTTEAISCIKEALCDGTVDGKPLLKNTGLKIIAACNPYRKHTDVMIKRLESAGLGYRVKADETKERLGSIPLRQLVYRVHALPPSMIPLVWDFGQLNNATERKYIQQIVLRLAKEINISSSDIQLLTDVLSASQTYMRKKKDECSFVSLRDVERCIEVFRWFYHHSSQLIKNLKGKTYCRIQNVTAWSLVLAVGVCYHASLETKVSYRNAICKFFSSPFNDQDCILDEITIIQDLFLSGVDLRKTIARNLALKENLFMMVICIELKIPLFLVGKPGSSKSLAKTIVADAMQGPAAHTDLYKNLKQIHLVSFQCSPHSTPEGIIGTFKHCARFQEAKNLEEYVSVVVLDEIGLAEDSPKMPLKTLHPLLEDGCIDDDPKPHKKVGFIGISNWALDPAKMNRGIFVSRGDPSRDELIGSAKGICSSDNLILAKVETYFPEFAKAYQQLCKTQRIQEKEFFGLRDFYSLIKMVFAFTKHSENEPTAQEVARAVLRNFSGKDEVDALSIFLPQEGIKYREEINTIDLVMENIKSDSDDIECRYLLILTKNYAALQILQQVLSKESQQPEVIFGSSFPKDQEYTQICRNINRVKICMETGQMVVLLNLQNLYESLYDALNQYYVYLAGQKYVDLGLGTHRVKCRVHSNFRLIVIEEKDVVYKDFPIPLINRLEKHYLDIYTVLNIQQKAIVKELEAWVDDFTNAKTGSLMGGHHRYSPSDIFVGYHSDTCASVILQVTENLKLRSTTHENLMEVKNAAKSVLLNCGTPDAVIRQGSAGLTEEYFRNQKHSSIVEFLCDHTSCGSESHVVFTEVTTFSRLLTSTDKKELEAELKNQIVSIEILSLQQFDTEYSFLKKIRSSLEHLSGSHILIIQTDFEDGSQGAHLVASAKYSAVNEINKGNLKDVSVFVYFITKLPRIQGGTSYIGFRGGLWESVHIDDLRKSKDMVSDITALQTLTISQLFCEEVVAEPEKMEVTINESVETTENEMDTEMIPRGNISVAQDFMNIEENKAEEMETESGMAILDTTMLIRSCLQNAISMLKDDDNVPSRSTRRIEILINLLSTEDELKASFMKTLKIRLHGMLENQEKNNFQAGEWVIREASNPNALQEAGTFRQTLWKRIQRAVTPFLAHILSVVDCDANLEVLVNPDTDDFIRLLWLFIFNDQKLLNISYSLQSNSSQTDLVLMKNCMNISLCKGNCVPFSWRIKDYLEDIWAQAKYICGMEDVQIKFVSIFNKGPLGKYIASLKDSERQKLLLCYQRDFILLTMKITSVKELEFMEYALSSCMEELRSHKAAQDLTLPWVHLAYNQFQHRLHTFSRIIATNPKVLESLALRIKELESIMSNQMALDIFAGIACLEMLKEKFEELPSQVWLRKVKNLQVPIEVICSENYLQDFSQWCQQAITNIRIEWNCMFSMALFIEHVIMDETTQSPTMQDLLKNHAIFLGKCLQGFTDLKSQRPFQAVIDVLQKCREAVGKTMLRKAKKPTTKILKGKKIFPDSEISLDQLYFMYQYQ</sequence>
<keyword evidence="7" id="KW-0963">Cytoplasm</keyword>
<dbReference type="EMBL" id="JAACNH010000003">
    <property type="protein sequence ID" value="KAG8446511.1"/>
    <property type="molecule type" value="Genomic_DNA"/>
</dbReference>
<evidence type="ECO:0000256" key="2">
    <source>
        <dbReference type="ARBA" id="ARBA00004502"/>
    </source>
</evidence>
<comment type="pathway">
    <text evidence="4">Protein modification; protein ubiquitination.</text>
</comment>
<evidence type="ECO:0000256" key="20">
    <source>
        <dbReference type="ARBA" id="ARBA00023268"/>
    </source>
</evidence>
<evidence type="ECO:0000256" key="1">
    <source>
        <dbReference type="ARBA" id="ARBA00000900"/>
    </source>
</evidence>
<organism evidence="23 24">
    <name type="scientific">Hymenochirus boettgeri</name>
    <name type="common">Congo dwarf clawed frog</name>
    <dbReference type="NCBI Taxonomy" id="247094"/>
    <lineage>
        <taxon>Eukaryota</taxon>
        <taxon>Metazoa</taxon>
        <taxon>Chordata</taxon>
        <taxon>Craniata</taxon>
        <taxon>Vertebrata</taxon>
        <taxon>Euteleostomi</taxon>
        <taxon>Amphibia</taxon>
        <taxon>Batrachia</taxon>
        <taxon>Anura</taxon>
        <taxon>Pipoidea</taxon>
        <taxon>Pipidae</taxon>
        <taxon>Pipinae</taxon>
        <taxon>Hymenochirus</taxon>
    </lineage>
</organism>
<comment type="caution">
    <text evidence="23">The sequence shown here is derived from an EMBL/GenBank/DDBJ whole genome shotgun (WGS) entry which is preliminary data.</text>
</comment>
<dbReference type="EC" id="2.3.2.27" evidence="6"/>
<feature type="domain" description="AAA+ ATPase" evidence="22">
    <location>
        <begin position="1902"/>
        <end position="2045"/>
    </location>
</feature>
<keyword evidence="19" id="KW-0443">Lipid metabolism</keyword>
<dbReference type="GO" id="GO:0016887">
    <property type="term" value="F:ATP hydrolysis activity"/>
    <property type="evidence" value="ECO:0007669"/>
    <property type="project" value="InterPro"/>
</dbReference>
<evidence type="ECO:0000256" key="5">
    <source>
        <dbReference type="ARBA" id="ARBA00006914"/>
    </source>
</evidence>
<dbReference type="GO" id="GO:0005524">
    <property type="term" value="F:ATP binding"/>
    <property type="evidence" value="ECO:0007669"/>
    <property type="project" value="UniProtKB-KW"/>
</dbReference>
<accession>A0A8T2JVK7</accession>
<evidence type="ECO:0000256" key="13">
    <source>
        <dbReference type="ARBA" id="ARBA00022771"/>
    </source>
</evidence>
<dbReference type="GO" id="GO:0005811">
    <property type="term" value="C:lipid droplet"/>
    <property type="evidence" value="ECO:0007669"/>
    <property type="project" value="UniProtKB-SubCell"/>
</dbReference>
<protein>
    <recommendedName>
        <fullName evidence="6">RING-type E3 ubiquitin transferase</fullName>
        <ecNumber evidence="6">2.3.2.27</ecNumber>
    </recommendedName>
</protein>
<comment type="similarity">
    <text evidence="5">Belongs to the AAA ATPase family.</text>
</comment>
<evidence type="ECO:0000256" key="17">
    <source>
        <dbReference type="ARBA" id="ARBA00022840"/>
    </source>
</evidence>
<dbReference type="GO" id="GO:0008270">
    <property type="term" value="F:zinc ion binding"/>
    <property type="evidence" value="ECO:0007669"/>
    <property type="project" value="UniProtKB-KW"/>
</dbReference>
<dbReference type="InterPro" id="IPR031248">
    <property type="entry name" value="RNF213"/>
</dbReference>
<evidence type="ECO:0000256" key="8">
    <source>
        <dbReference type="ARBA" id="ARBA00022657"/>
    </source>
</evidence>
<dbReference type="Proteomes" id="UP000812440">
    <property type="component" value="Chromosome 8_10"/>
</dbReference>
<reference evidence="23" key="1">
    <citation type="thesis" date="2020" institute="ProQuest LLC" country="789 East Eisenhower Parkway, Ann Arbor, MI, USA">
        <title>Comparative Genomics and Chromosome Evolution.</title>
        <authorList>
            <person name="Mudd A.B."/>
        </authorList>
    </citation>
    <scope>NUCLEOTIDE SEQUENCE</scope>
    <source>
        <strain evidence="23">Female2</strain>
        <tissue evidence="23">Blood</tissue>
    </source>
</reference>
<keyword evidence="11" id="KW-0479">Metal-binding</keyword>
<feature type="non-terminal residue" evidence="23">
    <location>
        <position position="3147"/>
    </location>
</feature>
<evidence type="ECO:0000256" key="19">
    <source>
        <dbReference type="ARBA" id="ARBA00023098"/>
    </source>
</evidence>
<keyword evidence="8" id="KW-0037">Angiogenesis</keyword>
<name>A0A8T2JVK7_9PIPI</name>
<feature type="domain" description="AAA+ ATPase" evidence="22">
    <location>
        <begin position="1561"/>
        <end position="1691"/>
    </location>
</feature>
<dbReference type="PANTHER" id="PTHR22605:SF16">
    <property type="entry name" value="E3 UBIQUITIN-PROTEIN LIGASE RNF213"/>
    <property type="match status" value="1"/>
</dbReference>
<evidence type="ECO:0000256" key="12">
    <source>
        <dbReference type="ARBA" id="ARBA00022741"/>
    </source>
</evidence>
<evidence type="ECO:0000256" key="11">
    <source>
        <dbReference type="ARBA" id="ARBA00022723"/>
    </source>
</evidence>
<evidence type="ECO:0000256" key="4">
    <source>
        <dbReference type="ARBA" id="ARBA00004906"/>
    </source>
</evidence>
<dbReference type="SUPFAM" id="SSF52540">
    <property type="entry name" value="P-loop containing nucleoside triphosphate hydrolases"/>
    <property type="match status" value="2"/>
</dbReference>
<keyword evidence="12" id="KW-0547">Nucleotide-binding</keyword>
<evidence type="ECO:0000256" key="10">
    <source>
        <dbReference type="ARBA" id="ARBA00022679"/>
    </source>
</evidence>
<dbReference type="GO" id="GO:0006511">
    <property type="term" value="P:ubiquitin-dependent protein catabolic process"/>
    <property type="evidence" value="ECO:0007669"/>
    <property type="project" value="TreeGrafter"/>
</dbReference>
<dbReference type="OrthoDB" id="2423195at2759"/>
<comment type="subcellular location">
    <subcellularLocation>
        <location evidence="3">Cytoplasm</location>
        <location evidence="3">Cytosol</location>
    </subcellularLocation>
    <subcellularLocation>
        <location evidence="2">Lipid droplet</location>
    </subcellularLocation>
</comment>
<keyword evidence="10" id="KW-0808">Transferase</keyword>
<keyword evidence="24" id="KW-1185">Reference proteome</keyword>
<dbReference type="GO" id="GO:2000051">
    <property type="term" value="P:negative regulation of non-canonical Wnt signaling pathway"/>
    <property type="evidence" value="ECO:0007669"/>
    <property type="project" value="TreeGrafter"/>
</dbReference>
<keyword evidence="9" id="KW-0551">Lipid droplet</keyword>
<evidence type="ECO:0000256" key="7">
    <source>
        <dbReference type="ARBA" id="ARBA00022490"/>
    </source>
</evidence>
<dbReference type="GO" id="GO:0006629">
    <property type="term" value="P:lipid metabolic process"/>
    <property type="evidence" value="ECO:0007669"/>
    <property type="project" value="UniProtKB-KW"/>
</dbReference>
<gene>
    <name evidence="23" type="ORF">GDO86_014099</name>
</gene>
<dbReference type="FunFam" id="3.40.50.300:FF:000804">
    <property type="entry name" value="E3 ubiquitin-protein ligase RNF213"/>
    <property type="match status" value="1"/>
</dbReference>
<evidence type="ECO:0000256" key="6">
    <source>
        <dbReference type="ARBA" id="ARBA00012483"/>
    </source>
</evidence>
<dbReference type="SMART" id="SM00382">
    <property type="entry name" value="AAA"/>
    <property type="match status" value="2"/>
</dbReference>
<evidence type="ECO:0000313" key="24">
    <source>
        <dbReference type="Proteomes" id="UP000812440"/>
    </source>
</evidence>
<dbReference type="InterPro" id="IPR027417">
    <property type="entry name" value="P-loop_NTPase"/>
</dbReference>
<evidence type="ECO:0000256" key="18">
    <source>
        <dbReference type="ARBA" id="ARBA00022859"/>
    </source>
</evidence>
<evidence type="ECO:0000259" key="22">
    <source>
        <dbReference type="SMART" id="SM00382"/>
    </source>
</evidence>
<keyword evidence="17" id="KW-0067">ATP-binding</keyword>
<keyword evidence="15" id="KW-0378">Hydrolase</keyword>
<evidence type="ECO:0000256" key="16">
    <source>
        <dbReference type="ARBA" id="ARBA00022833"/>
    </source>
</evidence>
<dbReference type="InterPro" id="IPR003593">
    <property type="entry name" value="AAA+_ATPase"/>
</dbReference>
<keyword evidence="13" id="KW-0863">Zinc-finger</keyword>
<evidence type="ECO:0000256" key="15">
    <source>
        <dbReference type="ARBA" id="ARBA00022801"/>
    </source>
</evidence>
<dbReference type="GO" id="GO:0002040">
    <property type="term" value="P:sprouting angiogenesis"/>
    <property type="evidence" value="ECO:0007669"/>
    <property type="project" value="TreeGrafter"/>
</dbReference>
<evidence type="ECO:0000256" key="14">
    <source>
        <dbReference type="ARBA" id="ARBA00022786"/>
    </source>
</evidence>
<dbReference type="FunFam" id="3.40.50.300:FF:000491">
    <property type="entry name" value="E3 ubiquitin-protein ligase RNF213"/>
    <property type="match status" value="1"/>
</dbReference>
<keyword evidence="14" id="KW-0833">Ubl conjugation pathway</keyword>
<evidence type="ECO:0000256" key="21">
    <source>
        <dbReference type="ARBA" id="ARBA00048778"/>
    </source>
</evidence>
<proteinExistence type="inferred from homology"/>
<dbReference type="GO" id="GO:0005730">
    <property type="term" value="C:nucleolus"/>
    <property type="evidence" value="ECO:0007669"/>
    <property type="project" value="TreeGrafter"/>
</dbReference>
<dbReference type="GO" id="GO:0061630">
    <property type="term" value="F:ubiquitin protein ligase activity"/>
    <property type="evidence" value="ECO:0007669"/>
    <property type="project" value="UniProtKB-EC"/>
</dbReference>
<comment type="catalytic activity">
    <reaction evidence="21">
        <text>ATP + H2O = ADP + phosphate + H(+)</text>
        <dbReference type="Rhea" id="RHEA:13065"/>
        <dbReference type="ChEBI" id="CHEBI:15377"/>
        <dbReference type="ChEBI" id="CHEBI:15378"/>
        <dbReference type="ChEBI" id="CHEBI:30616"/>
        <dbReference type="ChEBI" id="CHEBI:43474"/>
        <dbReference type="ChEBI" id="CHEBI:456216"/>
    </reaction>
    <physiologicalReaction direction="left-to-right" evidence="21">
        <dbReference type="Rhea" id="RHEA:13066"/>
    </physiologicalReaction>
</comment>
<dbReference type="PANTHER" id="PTHR22605">
    <property type="entry name" value="RZ-TYPE DOMAIN-CONTAINING PROTEIN"/>
    <property type="match status" value="1"/>
</dbReference>
<keyword evidence="20" id="KW-0511">Multifunctional enzyme</keyword>
<keyword evidence="16" id="KW-0862">Zinc</keyword>
<evidence type="ECO:0000256" key="9">
    <source>
        <dbReference type="ARBA" id="ARBA00022677"/>
    </source>
</evidence>